<accession>A0A564ZEN6</accession>
<keyword evidence="2" id="KW-1185">Reference proteome</keyword>
<dbReference type="Proteomes" id="UP000321570">
    <property type="component" value="Unassembled WGS sequence"/>
</dbReference>
<protein>
    <submittedName>
        <fullName evidence="1">Uncharacterized protein</fullName>
    </submittedName>
</protein>
<name>A0A564ZEN6_HYMDI</name>
<dbReference type="AlphaFoldDB" id="A0A564ZEN6"/>
<dbReference type="EMBL" id="CABIJS010000719">
    <property type="protein sequence ID" value="VUZ57533.1"/>
    <property type="molecule type" value="Genomic_DNA"/>
</dbReference>
<reference evidence="1 2" key="1">
    <citation type="submission" date="2019-07" db="EMBL/GenBank/DDBJ databases">
        <authorList>
            <person name="Jastrzebski P J."/>
            <person name="Paukszto L."/>
            <person name="Jastrzebski P J."/>
        </authorList>
    </citation>
    <scope>NUCLEOTIDE SEQUENCE [LARGE SCALE GENOMIC DNA]</scope>
    <source>
        <strain evidence="1 2">WMS-il1</strain>
    </source>
</reference>
<proteinExistence type="predicted"/>
<organism evidence="1 2">
    <name type="scientific">Hymenolepis diminuta</name>
    <name type="common">Rat tapeworm</name>
    <dbReference type="NCBI Taxonomy" id="6216"/>
    <lineage>
        <taxon>Eukaryota</taxon>
        <taxon>Metazoa</taxon>
        <taxon>Spiralia</taxon>
        <taxon>Lophotrochozoa</taxon>
        <taxon>Platyhelminthes</taxon>
        <taxon>Cestoda</taxon>
        <taxon>Eucestoda</taxon>
        <taxon>Cyclophyllidea</taxon>
        <taxon>Hymenolepididae</taxon>
        <taxon>Hymenolepis</taxon>
    </lineage>
</organism>
<evidence type="ECO:0000313" key="1">
    <source>
        <dbReference type="EMBL" id="VUZ57533.1"/>
    </source>
</evidence>
<evidence type="ECO:0000313" key="2">
    <source>
        <dbReference type="Proteomes" id="UP000321570"/>
    </source>
</evidence>
<sequence>MSRILVVDSHLLQDRKPRVFNLKIPHHQSIEGTHFPSNNHSTNTRSIRSQDLDFADSVTIIALSKTSLPELQLNWPQRRLLPGIFYGQLNEPKYKQQRNVNSYDKTETYQTPTLEPTNVENLERACNKCLHVPKIL</sequence>
<gene>
    <name evidence="1" type="ORF">WMSIL1_LOCUS15146</name>
</gene>